<name>K0MDZ0_BORPB</name>
<evidence type="ECO:0000313" key="2">
    <source>
        <dbReference type="Proteomes" id="UP000008035"/>
    </source>
</evidence>
<sequence>MLDCFSKVLLLFIPTPHHSRITEYRGTFFDNLGFRRGRAGLTARGLDDPQSDRQCCCAANGWR</sequence>
<reference evidence="1 2" key="1">
    <citation type="journal article" date="2012" name="BMC Genomics">
        <title>Comparative genomics of the classical Bordetella subspecies: the evolution and exchange of virulence-associated diversity amongst closely related pathogens.</title>
        <authorList>
            <person name="Park J."/>
            <person name="Zhang Y."/>
            <person name="Buboltz A.M."/>
            <person name="Zhang X."/>
            <person name="Schuster S.C."/>
            <person name="Ahuja U."/>
            <person name="Liu M."/>
            <person name="Miller J.F."/>
            <person name="Sebaihia M."/>
            <person name="Bentley S.D."/>
            <person name="Parkhill J."/>
            <person name="Harvill E.T."/>
        </authorList>
    </citation>
    <scope>NUCLEOTIDE SEQUENCE [LARGE SCALE GENOMIC DNA]</scope>
    <source>
        <strain evidence="1 2">Bpp5</strain>
    </source>
</reference>
<evidence type="ECO:0000313" key="1">
    <source>
        <dbReference type="EMBL" id="CCJ48945.1"/>
    </source>
</evidence>
<dbReference type="EMBL" id="HE965803">
    <property type="protein sequence ID" value="CCJ48945.1"/>
    <property type="molecule type" value="Genomic_DNA"/>
</dbReference>
<proteinExistence type="predicted"/>
<accession>K0MDZ0</accession>
<protein>
    <submittedName>
        <fullName evidence="1">Uncharacterized protein</fullName>
    </submittedName>
</protein>
<dbReference type="KEGG" id="bpar:BN117_1612"/>
<dbReference type="AlphaFoldDB" id="K0MDZ0"/>
<dbReference type="HOGENOM" id="CLU_2876913_0_0_4"/>
<organism evidence="1 2">
    <name type="scientific">Bordetella parapertussis (strain Bpp5)</name>
    <dbReference type="NCBI Taxonomy" id="1208660"/>
    <lineage>
        <taxon>Bacteria</taxon>
        <taxon>Pseudomonadati</taxon>
        <taxon>Pseudomonadota</taxon>
        <taxon>Betaproteobacteria</taxon>
        <taxon>Burkholderiales</taxon>
        <taxon>Alcaligenaceae</taxon>
        <taxon>Bordetella</taxon>
    </lineage>
</organism>
<dbReference type="Proteomes" id="UP000008035">
    <property type="component" value="Chromosome"/>
</dbReference>
<gene>
    <name evidence="1" type="ordered locus">BN117_1612</name>
</gene>